<keyword evidence="3" id="KW-1185">Reference proteome</keyword>
<feature type="compositionally biased region" description="Basic and acidic residues" evidence="1">
    <location>
        <begin position="287"/>
        <end position="301"/>
    </location>
</feature>
<evidence type="ECO:0000313" key="3">
    <source>
        <dbReference type="Proteomes" id="UP000224634"/>
    </source>
</evidence>
<dbReference type="PANTHER" id="PTHR42103">
    <property type="entry name" value="ALPHA/BETA-HYDROLASES SUPERFAMILY PROTEIN"/>
    <property type="match status" value="1"/>
</dbReference>
<gene>
    <name evidence="2" type="ORF">AJ80_09555</name>
</gene>
<feature type="compositionally biased region" description="Basic residues" evidence="1">
    <location>
        <begin position="270"/>
        <end position="279"/>
    </location>
</feature>
<proteinExistence type="predicted"/>
<accession>A0A2B7WNS1</accession>
<reference evidence="2 3" key="1">
    <citation type="submission" date="2017-10" db="EMBL/GenBank/DDBJ databases">
        <title>Comparative genomics in systemic dimorphic fungi from Ajellomycetaceae.</title>
        <authorList>
            <person name="Munoz J.F."/>
            <person name="Mcewen J.G."/>
            <person name="Clay O.K."/>
            <person name="Cuomo C.A."/>
        </authorList>
    </citation>
    <scope>NUCLEOTIDE SEQUENCE [LARGE SCALE GENOMIC DNA]</scope>
    <source>
        <strain evidence="2 3">UAMH7299</strain>
    </source>
</reference>
<protein>
    <recommendedName>
        <fullName evidence="4">AB hydrolase-1 domain-containing protein</fullName>
    </recommendedName>
</protein>
<evidence type="ECO:0000256" key="1">
    <source>
        <dbReference type="SAM" id="MobiDB-lite"/>
    </source>
</evidence>
<dbReference type="EMBL" id="PDNA01000298">
    <property type="protein sequence ID" value="PGG98294.1"/>
    <property type="molecule type" value="Genomic_DNA"/>
</dbReference>
<feature type="compositionally biased region" description="Polar residues" evidence="1">
    <location>
        <begin position="247"/>
        <end position="256"/>
    </location>
</feature>
<dbReference type="PANTHER" id="PTHR42103:SF2">
    <property type="entry name" value="AB HYDROLASE-1 DOMAIN-CONTAINING PROTEIN"/>
    <property type="match status" value="1"/>
</dbReference>
<dbReference type="SUPFAM" id="SSF53474">
    <property type="entry name" value="alpha/beta-Hydrolases"/>
    <property type="match status" value="1"/>
</dbReference>
<dbReference type="OrthoDB" id="10260961at2759"/>
<dbReference type="AlphaFoldDB" id="A0A2B7WNS1"/>
<dbReference type="Proteomes" id="UP000224634">
    <property type="component" value="Unassembled WGS sequence"/>
</dbReference>
<dbReference type="STRING" id="1447883.A0A2B7WNS1"/>
<feature type="compositionally biased region" description="Low complexity" evidence="1">
    <location>
        <begin position="231"/>
        <end position="246"/>
    </location>
</feature>
<evidence type="ECO:0008006" key="4">
    <source>
        <dbReference type="Google" id="ProtNLM"/>
    </source>
</evidence>
<dbReference type="Gene3D" id="3.40.50.1820">
    <property type="entry name" value="alpha/beta hydrolase"/>
    <property type="match status" value="2"/>
</dbReference>
<sequence length="441" mass="47981">MALPSPCCTFTIPSVYDELRLDCRIYHSPQLQRQRSTSDALGTSGSSTRATWRKRAAIIAHPYAPLGGCYDDPIVSIVASELFQAGYVVGTFNFRGAAGSEGRTSWTAKPELADYISFYGFMIYYLSGLDVDYYEQQGASTEQSDSAGSCMEENEAAATAGELHIVLAGYSYGSMIASRLPTVEIVCDLFATTTATSAEEEEKKSPMAEIVSKARELAALWNVGYRSANDTTELSSLPTSESTTRSASSQRVSMGSGSEPGSGRQSGKDGRRRRSRRRSTLGGIGRSLERSGKKLRARFEPSSDEVGAIESQSRSTEEVQEALIPTISYLLISPILPPISSLATMSFFASRTNLDTIIQGKPVKAGIPDTELITHQTLAIYGSNDIFTSAKKLQTWAGQLAAKPGSHFRFEEVENAGHFWHERGTGTEMRRVVREWAGSVE</sequence>
<feature type="region of interest" description="Disordered" evidence="1">
    <location>
        <begin position="231"/>
        <end position="315"/>
    </location>
</feature>
<comment type="caution">
    <text evidence="2">The sequence shown here is derived from an EMBL/GenBank/DDBJ whole genome shotgun (WGS) entry which is preliminary data.</text>
</comment>
<organism evidence="2 3">
    <name type="scientific">Polytolypa hystricis (strain UAMH7299)</name>
    <dbReference type="NCBI Taxonomy" id="1447883"/>
    <lineage>
        <taxon>Eukaryota</taxon>
        <taxon>Fungi</taxon>
        <taxon>Dikarya</taxon>
        <taxon>Ascomycota</taxon>
        <taxon>Pezizomycotina</taxon>
        <taxon>Eurotiomycetes</taxon>
        <taxon>Eurotiomycetidae</taxon>
        <taxon>Onygenales</taxon>
        <taxon>Onygenales incertae sedis</taxon>
        <taxon>Polytolypa</taxon>
    </lineage>
</organism>
<evidence type="ECO:0000313" key="2">
    <source>
        <dbReference type="EMBL" id="PGG98294.1"/>
    </source>
</evidence>
<name>A0A2B7WNS1_POLH7</name>
<dbReference type="InterPro" id="IPR029058">
    <property type="entry name" value="AB_hydrolase_fold"/>
</dbReference>